<protein>
    <submittedName>
        <fullName evidence="2">DUF4363 family protein</fullName>
    </submittedName>
</protein>
<accession>A0A5D8Q930</accession>
<dbReference type="Pfam" id="PF14276">
    <property type="entry name" value="DUF4363"/>
    <property type="match status" value="1"/>
</dbReference>
<dbReference type="AlphaFoldDB" id="A0A5D8Q930"/>
<proteinExistence type="predicted"/>
<keyword evidence="1" id="KW-1133">Transmembrane helix</keyword>
<evidence type="ECO:0000313" key="3">
    <source>
        <dbReference type="Proteomes" id="UP000322976"/>
    </source>
</evidence>
<evidence type="ECO:0000313" key="2">
    <source>
        <dbReference type="EMBL" id="TZE81002.1"/>
    </source>
</evidence>
<organism evidence="2 3">
    <name type="scientific">Calorimonas adulescens</name>
    <dbReference type="NCBI Taxonomy" id="2606906"/>
    <lineage>
        <taxon>Bacteria</taxon>
        <taxon>Bacillati</taxon>
        <taxon>Bacillota</taxon>
        <taxon>Clostridia</taxon>
        <taxon>Thermoanaerobacterales</taxon>
        <taxon>Thermoanaerobacteraceae</taxon>
        <taxon>Calorimonas</taxon>
    </lineage>
</organism>
<comment type="caution">
    <text evidence="2">The sequence shown here is derived from an EMBL/GenBank/DDBJ whole genome shotgun (WGS) entry which is preliminary data.</text>
</comment>
<name>A0A5D8Q930_9THEO</name>
<gene>
    <name evidence="2" type="ORF">FWJ32_10880</name>
</gene>
<reference evidence="2 3" key="1">
    <citation type="submission" date="2019-08" db="EMBL/GenBank/DDBJ databases">
        <title>Calorimonas adulescens gen. nov., sp. nov., an anaerobic thermophilic bacterium from Sakhalin hot spring.</title>
        <authorList>
            <person name="Khomyakova M.A."/>
            <person name="Merkel A.Y."/>
            <person name="Novikov A."/>
            <person name="Bonch-Osmolovskaya E.A."/>
            <person name="Slobodkin A.I."/>
        </authorList>
    </citation>
    <scope>NUCLEOTIDE SEQUENCE [LARGE SCALE GENOMIC DNA]</scope>
    <source>
        <strain evidence="2 3">A05MB</strain>
    </source>
</reference>
<dbReference type="Proteomes" id="UP000322976">
    <property type="component" value="Unassembled WGS sequence"/>
</dbReference>
<sequence length="136" mass="15614">MRTGKGGHKVKTAIVITVILLAFIFVLDLGSYYYLKDTAMSISQSIEALPEKIENEKWDTATDDLNKASNRWSSVKGIWAVLINHDEIDKIDMSLVRLRSFVQYNDTEEAMAEYNTLKMLVKHIPENQRFSLVNIF</sequence>
<keyword evidence="1" id="KW-0812">Transmembrane</keyword>
<keyword evidence="3" id="KW-1185">Reference proteome</keyword>
<dbReference type="EMBL" id="VTPS01000019">
    <property type="protein sequence ID" value="TZE81002.1"/>
    <property type="molecule type" value="Genomic_DNA"/>
</dbReference>
<evidence type="ECO:0000256" key="1">
    <source>
        <dbReference type="SAM" id="Phobius"/>
    </source>
</evidence>
<feature type="transmembrane region" description="Helical" evidence="1">
    <location>
        <begin position="12"/>
        <end position="35"/>
    </location>
</feature>
<dbReference type="InterPro" id="IPR025373">
    <property type="entry name" value="DUF4363"/>
</dbReference>
<keyword evidence="1" id="KW-0472">Membrane</keyword>